<sequence length="144" mass="17005">MDEDTDINELLQTALNNENNSNIMELTNAKISQWKNDALQRLFLERKELKSFHKKLKEYKYVSDMSDLSFGHYIRWINLKNPDNFKLTNGAIVCDIKVINNQVQIICKGGNRRIFQIKFDETMIFQKLTDQEKVLLSVLDYLNK</sequence>
<dbReference type="EMBL" id="MN739293">
    <property type="protein sequence ID" value="QHS97354.1"/>
    <property type="molecule type" value="Genomic_DNA"/>
</dbReference>
<dbReference type="AlphaFoldDB" id="A0A6C0C0Q1"/>
<name>A0A6C0C0Q1_9ZZZZ</name>
<organism evidence="1">
    <name type="scientific">viral metagenome</name>
    <dbReference type="NCBI Taxonomy" id="1070528"/>
    <lineage>
        <taxon>unclassified sequences</taxon>
        <taxon>metagenomes</taxon>
        <taxon>organismal metagenomes</taxon>
    </lineage>
</organism>
<accession>A0A6C0C0Q1</accession>
<reference evidence="1" key="1">
    <citation type="journal article" date="2020" name="Nature">
        <title>Giant virus diversity and host interactions through global metagenomics.</title>
        <authorList>
            <person name="Schulz F."/>
            <person name="Roux S."/>
            <person name="Paez-Espino D."/>
            <person name="Jungbluth S."/>
            <person name="Walsh D.A."/>
            <person name="Denef V.J."/>
            <person name="McMahon K.D."/>
            <person name="Konstantinidis K.T."/>
            <person name="Eloe-Fadrosh E.A."/>
            <person name="Kyrpides N.C."/>
            <person name="Woyke T."/>
        </authorList>
    </citation>
    <scope>NUCLEOTIDE SEQUENCE</scope>
    <source>
        <strain evidence="1">GVMAG-M-3300020169-51</strain>
    </source>
</reference>
<proteinExistence type="predicted"/>
<protein>
    <submittedName>
        <fullName evidence="1">Uncharacterized protein</fullName>
    </submittedName>
</protein>
<evidence type="ECO:0000313" key="1">
    <source>
        <dbReference type="EMBL" id="QHS97354.1"/>
    </source>
</evidence>